<feature type="compositionally biased region" description="Basic and acidic residues" evidence="1">
    <location>
        <begin position="55"/>
        <end position="73"/>
    </location>
</feature>
<feature type="compositionally biased region" description="Low complexity" evidence="1">
    <location>
        <begin position="203"/>
        <end position="212"/>
    </location>
</feature>
<feature type="compositionally biased region" description="Basic and acidic residues" evidence="1">
    <location>
        <begin position="1180"/>
        <end position="1195"/>
    </location>
</feature>
<feature type="compositionally biased region" description="Basic and acidic residues" evidence="1">
    <location>
        <begin position="1140"/>
        <end position="1149"/>
    </location>
</feature>
<feature type="compositionally biased region" description="Basic and acidic residues" evidence="1">
    <location>
        <begin position="925"/>
        <end position="941"/>
    </location>
</feature>
<evidence type="ECO:0000256" key="1">
    <source>
        <dbReference type="SAM" id="MobiDB-lite"/>
    </source>
</evidence>
<feature type="compositionally biased region" description="Basic and acidic residues" evidence="1">
    <location>
        <begin position="826"/>
        <end position="869"/>
    </location>
</feature>
<reference evidence="2 3" key="1">
    <citation type="submission" date="2023-01" db="EMBL/GenBank/DDBJ databases">
        <title>Analysis of 21 Apiospora genomes using comparative genomics revels a genus with tremendous synthesis potential of carbohydrate active enzymes and secondary metabolites.</title>
        <authorList>
            <person name="Sorensen T."/>
        </authorList>
    </citation>
    <scope>NUCLEOTIDE SEQUENCE [LARGE SCALE GENOMIC DNA]</scope>
    <source>
        <strain evidence="2 3">CBS 117206</strain>
    </source>
</reference>
<feature type="compositionally biased region" description="Basic and acidic residues" evidence="1">
    <location>
        <begin position="86"/>
        <end position="95"/>
    </location>
</feature>
<evidence type="ECO:0008006" key="4">
    <source>
        <dbReference type="Google" id="ProtNLM"/>
    </source>
</evidence>
<feature type="compositionally biased region" description="Basic residues" evidence="1">
    <location>
        <begin position="179"/>
        <end position="189"/>
    </location>
</feature>
<dbReference type="AlphaFoldDB" id="A0AAW0QU40"/>
<organism evidence="2 3">
    <name type="scientific">Apiospora kogelbergensis</name>
    <dbReference type="NCBI Taxonomy" id="1337665"/>
    <lineage>
        <taxon>Eukaryota</taxon>
        <taxon>Fungi</taxon>
        <taxon>Dikarya</taxon>
        <taxon>Ascomycota</taxon>
        <taxon>Pezizomycotina</taxon>
        <taxon>Sordariomycetes</taxon>
        <taxon>Xylariomycetidae</taxon>
        <taxon>Amphisphaeriales</taxon>
        <taxon>Apiosporaceae</taxon>
        <taxon>Apiospora</taxon>
    </lineage>
</organism>
<accession>A0AAW0QU40</accession>
<dbReference type="Proteomes" id="UP001392437">
    <property type="component" value="Unassembled WGS sequence"/>
</dbReference>
<keyword evidence="3" id="KW-1185">Reference proteome</keyword>
<feature type="compositionally biased region" description="Basic and acidic residues" evidence="1">
    <location>
        <begin position="169"/>
        <end position="178"/>
    </location>
</feature>
<feature type="compositionally biased region" description="Acidic residues" evidence="1">
    <location>
        <begin position="1130"/>
        <end position="1139"/>
    </location>
</feature>
<name>A0AAW0QU40_9PEZI</name>
<feature type="compositionally biased region" description="Low complexity" evidence="1">
    <location>
        <begin position="1095"/>
        <end position="1110"/>
    </location>
</feature>
<feature type="region of interest" description="Disordered" evidence="1">
    <location>
        <begin position="55"/>
        <end position="111"/>
    </location>
</feature>
<gene>
    <name evidence="2" type="ORF">PG999_009820</name>
</gene>
<evidence type="ECO:0000313" key="2">
    <source>
        <dbReference type="EMBL" id="KAK8106461.1"/>
    </source>
</evidence>
<protein>
    <recommendedName>
        <fullName evidence="4">Tetratricopeptide repeat-containing protein</fullName>
    </recommendedName>
</protein>
<comment type="caution">
    <text evidence="2">The sequence shown here is derived from an EMBL/GenBank/DDBJ whole genome shotgun (WGS) entry which is preliminary data.</text>
</comment>
<feature type="compositionally biased region" description="Basic and acidic residues" evidence="1">
    <location>
        <begin position="957"/>
        <end position="1007"/>
    </location>
</feature>
<feature type="compositionally biased region" description="Basic residues" evidence="1">
    <location>
        <begin position="1071"/>
        <end position="1084"/>
    </location>
</feature>
<feature type="compositionally biased region" description="Basic and acidic residues" evidence="1">
    <location>
        <begin position="190"/>
        <end position="202"/>
    </location>
</feature>
<feature type="compositionally biased region" description="Basic and acidic residues" evidence="1">
    <location>
        <begin position="793"/>
        <end position="813"/>
    </location>
</feature>
<feature type="region of interest" description="Disordered" evidence="1">
    <location>
        <begin position="1"/>
        <end position="40"/>
    </location>
</feature>
<feature type="region of interest" description="Disordered" evidence="1">
    <location>
        <begin position="127"/>
        <end position="212"/>
    </location>
</feature>
<feature type="compositionally biased region" description="Low complexity" evidence="1">
    <location>
        <begin position="895"/>
        <end position="908"/>
    </location>
</feature>
<feature type="compositionally biased region" description="Basic and acidic residues" evidence="1">
    <location>
        <begin position="1032"/>
        <end position="1049"/>
    </location>
</feature>
<feature type="compositionally biased region" description="Basic residues" evidence="1">
    <location>
        <begin position="1240"/>
        <end position="1251"/>
    </location>
</feature>
<sequence length="1251" mass="142708">MDSDDMFGWGVSKKAKHHNKAGETAERTSSSRTPAFLEDRQAKQDAALVYSSQYLERERARADDDRWRKRIESRPAAVRPGGWSHTGDRGSDARSRSPSQERPSVRREGRYHPNAKYYESWADYDTRIPETSRGRPPPPPPQQTAQTPIVINNIYAREESSSEDSNASDEDRRNDNGRSRRAGRRRRGHRNEEKRNRGRDKSSSGAHGASGAQQVLSTNGVNAIWDPSQNTDLTIHLKMPLQENQEEKMDEFCRLHRRGDYASARRFFAQELLPEHEDDPYLLVQYAEMLLKQGDYATLASLHGHVAFSPGGRLEESKDGVLLRMYWNMMQVERSINNTPTPWESFSMIPDALQALHDSVSFHGPNLVGSTQIKLLALLLRLTGRVYNVFVQRDWLRRHVWKSFPVSFYRRLYQDLLREGRVWDFHDIFTALSFAHGPDFAFQSLVGSTDNKRPLQCLMDDWITANGGHDSATLLALLRIALYSGAADTSMEFSKQLALTVMEYHPQDMGTETFLQWMLMKTKYGIMSANANIDGFHDHLKSAPGLLAYYGWQMPTYIPVDHENPGWRAADAPAECQSLVQSLLGHCKRLGNYHMQADVLGVLILISKDPVKELDELCSLQNSTQGNIDAYYRTLGTSYLALAPDASADDPKRNELKGIFRGKCFDRKASIIASEKFLRCLFLYSIEDEDEGAQKALEEAFHHSLYLQENEVEEFEDKMPDLRLKRLEYLKSNIGSTKERKEAERGLRAEERQREALGFSDFPELLHLGPLGNPDDEDFQYEGVTKGVVTEPRAFESRSHEDDEVIRHYHSEEAGYDSDLSKRRRREESRRRLFRRERERSRERWEEAMKETERKRAEETERELRSVRERIKKLKQQRLEQEAEGLEEEFEHSPRSSPRPLQSPRPVSNILHRRGSTKPSSTMRQPEKGESKDKGTDKKEDTADDAGEVLESTQMEELLKKKQAAVDELRREEEERRRLETLEKELIESERKLAAERQLREDVERRVTQQWHKAHDRHKSDVSLPAATKQHSRGDSRRPESPGSEDSHDVSVGAPDPPQFGEPSAMPQMRRPPRHAILRVKRMRTPPLVIQVDHPSSPSLSSASSPVWASSDEEPASHGEHRGRRQLDPVVEEAENDSDEGTRYHAHVEEMDDSDDPTGPLPPQATIQGHEATGPEFEESERNGDRESHEPTWDDSKDEELGPQDSVSATGGADGHLQQQNGKTDEASGGERGGSSSKGKGSRKVSKQSLN</sequence>
<feature type="region of interest" description="Disordered" evidence="1">
    <location>
        <begin position="792"/>
        <end position="1251"/>
    </location>
</feature>
<proteinExistence type="predicted"/>
<evidence type="ECO:0000313" key="3">
    <source>
        <dbReference type="Proteomes" id="UP001392437"/>
    </source>
</evidence>
<dbReference type="EMBL" id="JAQQWP010000008">
    <property type="protein sequence ID" value="KAK8106461.1"/>
    <property type="molecule type" value="Genomic_DNA"/>
</dbReference>